<reference evidence="2" key="1">
    <citation type="journal article" date="2014" name="Front. Microbiol.">
        <title>High frequency of phylogenetically diverse reductive dehalogenase-homologous genes in deep subseafloor sedimentary metagenomes.</title>
        <authorList>
            <person name="Kawai M."/>
            <person name="Futagami T."/>
            <person name="Toyoda A."/>
            <person name="Takaki Y."/>
            <person name="Nishi S."/>
            <person name="Hori S."/>
            <person name="Arai W."/>
            <person name="Tsubouchi T."/>
            <person name="Morono Y."/>
            <person name="Uchiyama I."/>
            <person name="Ito T."/>
            <person name="Fujiyama A."/>
            <person name="Inagaki F."/>
            <person name="Takami H."/>
        </authorList>
    </citation>
    <scope>NUCLEOTIDE SEQUENCE</scope>
    <source>
        <strain evidence="2">Expedition CK06-06</strain>
    </source>
</reference>
<gene>
    <name evidence="2" type="ORF">S01H4_17793</name>
</gene>
<sequence>QGNPDDIGARKQREIDNPRDKNGKPVNALVKGDKTSIAKDVLVDEIYALRRENRLNDNEKFKEVMGYNPKIEELTEAECTKLKGLLKNYVPF</sequence>
<feature type="non-terminal residue" evidence="2">
    <location>
        <position position="1"/>
    </location>
</feature>
<evidence type="ECO:0000256" key="1">
    <source>
        <dbReference type="SAM" id="MobiDB-lite"/>
    </source>
</evidence>
<protein>
    <submittedName>
        <fullName evidence="2">Uncharacterized protein</fullName>
    </submittedName>
</protein>
<evidence type="ECO:0000313" key="2">
    <source>
        <dbReference type="EMBL" id="GAG64707.1"/>
    </source>
</evidence>
<dbReference type="AlphaFoldDB" id="X1A3F4"/>
<feature type="compositionally biased region" description="Basic and acidic residues" evidence="1">
    <location>
        <begin position="7"/>
        <end position="23"/>
    </location>
</feature>
<accession>X1A3F4</accession>
<comment type="caution">
    <text evidence="2">The sequence shown here is derived from an EMBL/GenBank/DDBJ whole genome shotgun (WGS) entry which is preliminary data.</text>
</comment>
<dbReference type="EMBL" id="BART01007858">
    <property type="protein sequence ID" value="GAG64707.1"/>
    <property type="molecule type" value="Genomic_DNA"/>
</dbReference>
<name>X1A3F4_9ZZZZ</name>
<feature type="region of interest" description="Disordered" evidence="1">
    <location>
        <begin position="1"/>
        <end position="28"/>
    </location>
</feature>
<organism evidence="2">
    <name type="scientific">marine sediment metagenome</name>
    <dbReference type="NCBI Taxonomy" id="412755"/>
    <lineage>
        <taxon>unclassified sequences</taxon>
        <taxon>metagenomes</taxon>
        <taxon>ecological metagenomes</taxon>
    </lineage>
</organism>
<proteinExistence type="predicted"/>